<dbReference type="Pfam" id="PF02936">
    <property type="entry name" value="COX4"/>
    <property type="match status" value="1"/>
</dbReference>
<dbReference type="SUPFAM" id="SSF81406">
    <property type="entry name" value="Mitochondrial cytochrome c oxidase subunit IV"/>
    <property type="match status" value="1"/>
</dbReference>
<comment type="subcellular location">
    <subcellularLocation>
        <location evidence="1">Mitochondrion inner membrane</location>
        <topology evidence="1">Single-pass membrane protein</topology>
    </subcellularLocation>
</comment>
<evidence type="ECO:0000256" key="9">
    <source>
        <dbReference type="ARBA" id="ARBA00023128"/>
    </source>
</evidence>
<comment type="pathway">
    <text evidence="2">Energy metabolism; oxidative phosphorylation.</text>
</comment>
<dbReference type="InterPro" id="IPR036639">
    <property type="entry name" value="Cyt_c_oxidase_su4_sf"/>
</dbReference>
<feature type="transmembrane region" description="Helical" evidence="12">
    <location>
        <begin position="112"/>
        <end position="132"/>
    </location>
</feature>
<dbReference type="GO" id="GO:0016491">
    <property type="term" value="F:oxidoreductase activity"/>
    <property type="evidence" value="ECO:0007669"/>
    <property type="project" value="UniProtKB-KW"/>
</dbReference>
<evidence type="ECO:0000256" key="8">
    <source>
        <dbReference type="ARBA" id="ARBA00023002"/>
    </source>
</evidence>
<keyword evidence="7 12" id="KW-1133">Transmembrane helix</keyword>
<proteinExistence type="inferred from homology"/>
<dbReference type="PANTHER" id="PTHR10707">
    <property type="entry name" value="CYTOCHROME C OXIDASE SUBUNIT IV"/>
    <property type="match status" value="1"/>
</dbReference>
<dbReference type="PANTHER" id="PTHR10707:SF10">
    <property type="entry name" value="CYTOCHROME C OXIDASE SUBUNIT 4"/>
    <property type="match status" value="1"/>
</dbReference>
<keyword evidence="5" id="KW-0999">Mitochondrion inner membrane</keyword>
<reference evidence="13 14" key="1">
    <citation type="submission" date="2015-12" db="EMBL/GenBank/DDBJ databases">
        <title>Draft genome sequence of Moniliophthora roreri, the causal agent of frosty pod rot of cacao.</title>
        <authorList>
            <person name="Aime M.C."/>
            <person name="Diaz-Valderrama J.R."/>
            <person name="Kijpornyongpan T."/>
            <person name="Phillips-Mora W."/>
        </authorList>
    </citation>
    <scope>NUCLEOTIDE SEQUENCE [LARGE SCALE GENOMIC DNA]</scope>
    <source>
        <strain evidence="13 14">MCA 2952</strain>
    </source>
</reference>
<dbReference type="InterPro" id="IPR004203">
    <property type="entry name" value="Cyt_c_oxidase_su4_fam"/>
</dbReference>
<sequence>MQATALRIARQSASLPLRRCLATTANSAHVASASTSSPSPTKPKQAIIPLSNIEAQWEKMSVEEKMTVHEQLEEVMKKDWTALSLDEKKAAYYVAFGPHGPRAPISKPGDNLKIFACVVGLVGLTGVLSAIIRARAPEPPKTMTKEWQEATNERALEQKMNPITGISSEGYKGKGFVSESK</sequence>
<evidence type="ECO:0000313" key="14">
    <source>
        <dbReference type="Proteomes" id="UP000054988"/>
    </source>
</evidence>
<keyword evidence="4 12" id="KW-0812">Transmembrane</keyword>
<keyword evidence="10 12" id="KW-0472">Membrane</keyword>
<evidence type="ECO:0000256" key="10">
    <source>
        <dbReference type="ARBA" id="ARBA00023136"/>
    </source>
</evidence>
<comment type="similarity">
    <text evidence="3">Belongs to the cytochrome c oxidase IV family.</text>
</comment>
<evidence type="ECO:0000256" key="6">
    <source>
        <dbReference type="ARBA" id="ARBA00022946"/>
    </source>
</evidence>
<evidence type="ECO:0000256" key="2">
    <source>
        <dbReference type="ARBA" id="ARBA00004673"/>
    </source>
</evidence>
<dbReference type="eggNOG" id="KOG4075">
    <property type="taxonomic scope" value="Eukaryota"/>
</dbReference>
<evidence type="ECO:0000256" key="12">
    <source>
        <dbReference type="SAM" id="Phobius"/>
    </source>
</evidence>
<dbReference type="FunFam" id="1.10.442.10:FF:000002">
    <property type="entry name" value="Cytochrome c oxidase subunit V"/>
    <property type="match status" value="1"/>
</dbReference>
<keyword evidence="6" id="KW-0809">Transit peptide</keyword>
<accession>A0A0W0FEL5</accession>
<dbReference type="AlphaFoldDB" id="A0A0W0FEL5"/>
<feature type="region of interest" description="Disordered" evidence="11">
    <location>
        <begin position="156"/>
        <end position="181"/>
    </location>
</feature>
<evidence type="ECO:0000313" key="13">
    <source>
        <dbReference type="EMBL" id="KTB34776.1"/>
    </source>
</evidence>
<dbReference type="GO" id="GO:0006123">
    <property type="term" value="P:mitochondrial electron transport, cytochrome c to oxygen"/>
    <property type="evidence" value="ECO:0007669"/>
    <property type="project" value="InterPro"/>
</dbReference>
<comment type="caution">
    <text evidence="13">The sequence shown here is derived from an EMBL/GenBank/DDBJ whole genome shotgun (WGS) entry which is preliminary data.</text>
</comment>
<dbReference type="CDD" id="cd00922">
    <property type="entry name" value="Cyt_c_Oxidase_IV"/>
    <property type="match status" value="1"/>
</dbReference>
<dbReference type="GO" id="GO:0045277">
    <property type="term" value="C:respiratory chain complex IV"/>
    <property type="evidence" value="ECO:0007669"/>
    <property type="project" value="InterPro"/>
</dbReference>
<protein>
    <submittedName>
        <fullName evidence="13">Putative COX4-domain-containing protein</fullName>
    </submittedName>
</protein>
<dbReference type="GO" id="GO:0005743">
    <property type="term" value="C:mitochondrial inner membrane"/>
    <property type="evidence" value="ECO:0007669"/>
    <property type="project" value="UniProtKB-SubCell"/>
</dbReference>
<gene>
    <name evidence="13" type="ORF">WG66_12669</name>
</gene>
<organism evidence="13 14">
    <name type="scientific">Moniliophthora roreri</name>
    <name type="common">Frosty pod rot fungus</name>
    <name type="synonym">Monilia roreri</name>
    <dbReference type="NCBI Taxonomy" id="221103"/>
    <lineage>
        <taxon>Eukaryota</taxon>
        <taxon>Fungi</taxon>
        <taxon>Dikarya</taxon>
        <taxon>Basidiomycota</taxon>
        <taxon>Agaricomycotina</taxon>
        <taxon>Agaricomycetes</taxon>
        <taxon>Agaricomycetidae</taxon>
        <taxon>Agaricales</taxon>
        <taxon>Marasmiineae</taxon>
        <taxon>Marasmiaceae</taxon>
        <taxon>Moniliophthora</taxon>
    </lineage>
</organism>
<evidence type="ECO:0000256" key="7">
    <source>
        <dbReference type="ARBA" id="ARBA00022989"/>
    </source>
</evidence>
<evidence type="ECO:0000256" key="5">
    <source>
        <dbReference type="ARBA" id="ARBA00022792"/>
    </source>
</evidence>
<evidence type="ECO:0000256" key="1">
    <source>
        <dbReference type="ARBA" id="ARBA00004434"/>
    </source>
</evidence>
<keyword evidence="8" id="KW-0560">Oxidoreductase</keyword>
<dbReference type="EMBL" id="LATX01002039">
    <property type="protein sequence ID" value="KTB34776.1"/>
    <property type="molecule type" value="Genomic_DNA"/>
</dbReference>
<dbReference type="Gene3D" id="1.10.442.10">
    <property type="entry name" value="Cytochrome c oxidase subunit IV"/>
    <property type="match status" value="1"/>
</dbReference>
<evidence type="ECO:0000256" key="11">
    <source>
        <dbReference type="SAM" id="MobiDB-lite"/>
    </source>
</evidence>
<name>A0A0W0FEL5_MONRR</name>
<evidence type="ECO:0000256" key="4">
    <source>
        <dbReference type="ARBA" id="ARBA00022692"/>
    </source>
</evidence>
<evidence type="ECO:0000256" key="3">
    <source>
        <dbReference type="ARBA" id="ARBA00008135"/>
    </source>
</evidence>
<keyword evidence="9" id="KW-0496">Mitochondrion</keyword>
<dbReference type="Proteomes" id="UP000054988">
    <property type="component" value="Unassembled WGS sequence"/>
</dbReference>